<keyword evidence="4" id="KW-0479">Metal-binding</keyword>
<keyword evidence="9" id="KW-1185">Reference proteome</keyword>
<evidence type="ECO:0000256" key="3">
    <source>
        <dbReference type="ARBA" id="ARBA00005582"/>
    </source>
</evidence>
<name>A0A182F674_ANOAL</name>
<dbReference type="KEGG" id="aali:118457439"/>
<evidence type="ECO:0000256" key="6">
    <source>
        <dbReference type="ARBA" id="ARBA00022842"/>
    </source>
</evidence>
<reference evidence="8 9" key="1">
    <citation type="journal article" date="2017" name="G3 (Bethesda)">
        <title>The Physical Genome Mapping of Anopheles albimanus Corrected Scaffold Misassemblies and Identified Interarm Rearrangements in Genus Anopheles.</title>
        <authorList>
            <person name="Artemov G.N."/>
            <person name="Peery A.N."/>
            <person name="Jiang X."/>
            <person name="Tu Z."/>
            <person name="Stegniy V.N."/>
            <person name="Sharakhova M.V."/>
            <person name="Sharakhov I.V."/>
        </authorList>
    </citation>
    <scope>NUCLEOTIDE SEQUENCE [LARGE SCALE GENOMIC DNA]</scope>
    <source>
        <strain evidence="8 9">ALBI9_A</strain>
    </source>
</reference>
<accession>A0A182F674</accession>
<comment type="similarity">
    <text evidence="3">Belongs to the Nudix hydrolase family.</text>
</comment>
<dbReference type="VEuPathDB" id="VectorBase:AALB20_027876"/>
<dbReference type="GeneID" id="118457439"/>
<reference evidence="8" key="2">
    <citation type="submission" date="2022-08" db="UniProtKB">
        <authorList>
            <consortium name="EnsemblMetazoa"/>
        </authorList>
    </citation>
    <scope>IDENTIFICATION</scope>
    <source>
        <strain evidence="8">STECLA/ALBI9_A</strain>
    </source>
</reference>
<dbReference type="GO" id="GO:0005739">
    <property type="term" value="C:mitochondrion"/>
    <property type="evidence" value="ECO:0007669"/>
    <property type="project" value="TreeGrafter"/>
</dbReference>
<comment type="cofactor">
    <cofactor evidence="2">
        <name>Mg(2+)</name>
        <dbReference type="ChEBI" id="CHEBI:18420"/>
    </cofactor>
</comment>
<comment type="cofactor">
    <cofactor evidence="1">
        <name>Mn(2+)</name>
        <dbReference type="ChEBI" id="CHEBI:29035"/>
    </cofactor>
</comment>
<dbReference type="CDD" id="cd18870">
    <property type="entry name" value="NUDIX_AcylCoAdiphos_Nudt19"/>
    <property type="match status" value="1"/>
</dbReference>
<evidence type="ECO:0000256" key="2">
    <source>
        <dbReference type="ARBA" id="ARBA00001946"/>
    </source>
</evidence>
<evidence type="ECO:0000256" key="5">
    <source>
        <dbReference type="ARBA" id="ARBA00022801"/>
    </source>
</evidence>
<keyword evidence="6" id="KW-0460">Magnesium</keyword>
<dbReference type="OrthoDB" id="1695362at2759"/>
<dbReference type="InterPro" id="IPR015797">
    <property type="entry name" value="NUDIX_hydrolase-like_dom_sf"/>
</dbReference>
<sequence length="361" mass="42256">MRKYTKHWRDSASLIIAARNRGNRRDADGFNYKVLVFKRTEQTSFLPNHIVFPGGSFDPQDESPEWLSLFRKHNVHDRDLKQLTTVAGPRPYIFQTTQDDTLDRNLSLRLCALRESFEELGVLLVANQPEQSIEGFSRAEYQFDIDRWQNEVHDGQTDLFRLYNQLNVLPDLWGLYEWSVWITPPQFRKKRFETAFFLAALNEQVPIYPEQHEVAEYMWSSPKQLLEEHKKGDLWLAPPQAYELQRLSYVDDIDALVRFARRRKHHGTTAFCPVGFNAADGYIGVLPGDDFYPTNFDFISDNERMDHYVDISLDELRALVQNVHRVEHRGMHSQTYLHNGPPLDKHLHVLGKNESTLKAKL</sequence>
<evidence type="ECO:0000256" key="4">
    <source>
        <dbReference type="ARBA" id="ARBA00022723"/>
    </source>
</evidence>
<protein>
    <submittedName>
        <fullName evidence="8">Uncharacterized protein</fullName>
    </submittedName>
</protein>
<dbReference type="Gene3D" id="3.90.79.10">
    <property type="entry name" value="Nucleoside Triphosphate Pyrophosphohydrolase"/>
    <property type="match status" value="1"/>
</dbReference>
<dbReference type="GO" id="GO:0046872">
    <property type="term" value="F:metal ion binding"/>
    <property type="evidence" value="ECO:0007669"/>
    <property type="project" value="UniProtKB-KW"/>
</dbReference>
<keyword evidence="7" id="KW-0464">Manganese</keyword>
<evidence type="ECO:0000313" key="8">
    <source>
        <dbReference type="EnsemblMetazoa" id="AALB001975-PA"/>
    </source>
</evidence>
<dbReference type="InterPro" id="IPR000086">
    <property type="entry name" value="NUDIX_hydrolase_dom"/>
</dbReference>
<dbReference type="EnsemblMetazoa" id="AALB001975-RA">
    <property type="protein sequence ID" value="AALB001975-PA"/>
    <property type="gene ID" value="AALB001975"/>
</dbReference>
<dbReference type="STRING" id="7167.A0A182F674"/>
<dbReference type="VEuPathDB" id="VectorBase:AALB001975"/>
<dbReference type="GO" id="GO:0016818">
    <property type="term" value="F:hydrolase activity, acting on acid anhydrides, in phosphorus-containing anhydrides"/>
    <property type="evidence" value="ECO:0007669"/>
    <property type="project" value="InterPro"/>
</dbReference>
<dbReference type="PROSITE" id="PS51462">
    <property type="entry name" value="NUDIX"/>
    <property type="match status" value="1"/>
</dbReference>
<proteinExistence type="inferred from homology"/>
<organism evidence="8 9">
    <name type="scientific">Anopheles albimanus</name>
    <name type="common">New world malaria mosquito</name>
    <dbReference type="NCBI Taxonomy" id="7167"/>
    <lineage>
        <taxon>Eukaryota</taxon>
        <taxon>Metazoa</taxon>
        <taxon>Ecdysozoa</taxon>
        <taxon>Arthropoda</taxon>
        <taxon>Hexapoda</taxon>
        <taxon>Insecta</taxon>
        <taxon>Pterygota</taxon>
        <taxon>Neoptera</taxon>
        <taxon>Endopterygota</taxon>
        <taxon>Diptera</taxon>
        <taxon>Nematocera</taxon>
        <taxon>Culicoidea</taxon>
        <taxon>Culicidae</taxon>
        <taxon>Anophelinae</taxon>
        <taxon>Anopheles</taxon>
    </lineage>
</organism>
<dbReference type="SUPFAM" id="SSF55811">
    <property type="entry name" value="Nudix"/>
    <property type="match status" value="1"/>
</dbReference>
<dbReference type="RefSeq" id="XP_035774922.1">
    <property type="nucleotide sequence ID" value="XM_035919029.1"/>
</dbReference>
<keyword evidence="5" id="KW-0378">Hydrolase</keyword>
<dbReference type="Proteomes" id="UP000069272">
    <property type="component" value="Chromosome 2L"/>
</dbReference>
<evidence type="ECO:0000256" key="1">
    <source>
        <dbReference type="ARBA" id="ARBA00001936"/>
    </source>
</evidence>
<dbReference type="PANTHER" id="PTHR12318:SF0">
    <property type="entry name" value="ACYL-COENZYME A DIPHOSPHATASE NUDT19"/>
    <property type="match status" value="1"/>
</dbReference>
<dbReference type="InterPro" id="IPR039121">
    <property type="entry name" value="NUDT19"/>
</dbReference>
<evidence type="ECO:0000256" key="7">
    <source>
        <dbReference type="ARBA" id="ARBA00023211"/>
    </source>
</evidence>
<evidence type="ECO:0000313" key="9">
    <source>
        <dbReference type="Proteomes" id="UP000069272"/>
    </source>
</evidence>
<dbReference type="PANTHER" id="PTHR12318">
    <property type="entry name" value="TESTOSTERONE-REGULATED PROTEIN RP2"/>
    <property type="match status" value="1"/>
</dbReference>
<dbReference type="AlphaFoldDB" id="A0A182F674"/>